<dbReference type="InterPro" id="IPR022398">
    <property type="entry name" value="Peptidase_S8_His-AS"/>
</dbReference>
<dbReference type="InterPro" id="IPR023827">
    <property type="entry name" value="Peptidase_S8_Asp-AS"/>
</dbReference>
<name>A0ABM6IUL8_9BACL</name>
<dbReference type="PANTHER" id="PTHR43806">
    <property type="entry name" value="PEPTIDASE S8"/>
    <property type="match status" value="1"/>
</dbReference>
<evidence type="ECO:0000256" key="6">
    <source>
        <dbReference type="PROSITE-ProRule" id="PRU01240"/>
    </source>
</evidence>
<reference evidence="10 11" key="1">
    <citation type="submission" date="2017-01" db="EMBL/GenBank/DDBJ databases">
        <title>Planococcus faecalis genome complete sequence.</title>
        <authorList>
            <person name="Lee P.C."/>
        </authorList>
    </citation>
    <scope>NUCLEOTIDE SEQUENCE [LARGE SCALE GENOMIC DNA]</scope>
    <source>
        <strain evidence="10 11">AJ003</strain>
    </source>
</reference>
<dbReference type="InterPro" id="IPR034202">
    <property type="entry name" value="Subtilisin_Carlsberg-like"/>
</dbReference>
<evidence type="ECO:0000256" key="2">
    <source>
        <dbReference type="ARBA" id="ARBA00022670"/>
    </source>
</evidence>
<dbReference type="PROSITE" id="PS51892">
    <property type="entry name" value="SUBTILASE"/>
    <property type="match status" value="1"/>
</dbReference>
<dbReference type="InterPro" id="IPR023828">
    <property type="entry name" value="Peptidase_S8_Ser-AS"/>
</dbReference>
<gene>
    <name evidence="10" type="ORF">AJGP001_13615</name>
</gene>
<feature type="active site" description="Charge relay system" evidence="6">
    <location>
        <position position="128"/>
    </location>
</feature>
<dbReference type="SUPFAM" id="SSF52743">
    <property type="entry name" value="Subtilisin-like"/>
    <property type="match status" value="1"/>
</dbReference>
<dbReference type="InterPro" id="IPR000209">
    <property type="entry name" value="Peptidase_S8/S53_dom"/>
</dbReference>
<keyword evidence="3" id="KW-0479">Metal-binding</keyword>
<dbReference type="Gene3D" id="3.40.50.200">
    <property type="entry name" value="Peptidase S8/S53 domain"/>
    <property type="match status" value="1"/>
</dbReference>
<comment type="similarity">
    <text evidence="1 6 7">Belongs to the peptidase S8 family.</text>
</comment>
<dbReference type="EMBL" id="CP019401">
    <property type="protein sequence ID" value="AQU80246.1"/>
    <property type="molecule type" value="Genomic_DNA"/>
</dbReference>
<keyword evidence="5 6" id="KW-0720">Serine protease</keyword>
<dbReference type="RefSeq" id="WP_071153090.1">
    <property type="nucleotide sequence ID" value="NZ_CP019401.1"/>
</dbReference>
<feature type="domain" description="SLH" evidence="9">
    <location>
        <begin position="581"/>
        <end position="636"/>
    </location>
</feature>
<dbReference type="InterPro" id="IPR037045">
    <property type="entry name" value="S8pro/Inhibitor_I9_sf"/>
</dbReference>
<dbReference type="Pfam" id="PF00395">
    <property type="entry name" value="SLH"/>
    <property type="match status" value="3"/>
</dbReference>
<evidence type="ECO:0000313" key="10">
    <source>
        <dbReference type="EMBL" id="AQU80246.1"/>
    </source>
</evidence>
<feature type="active site" description="Charge relay system" evidence="6">
    <location>
        <position position="158"/>
    </location>
</feature>
<dbReference type="InterPro" id="IPR003343">
    <property type="entry name" value="Big_2"/>
</dbReference>
<evidence type="ECO:0000256" key="7">
    <source>
        <dbReference type="RuleBase" id="RU003355"/>
    </source>
</evidence>
<sequence length="636" mass="67725">MRIVYGVLSALLLFAAMGQLTVSAQDQDEKRMIIVYEKEQKSFSIAEKTEDSGGSDVEVYDEVAIASAMMTNAEAQELLKDSSVRTIEEDIVFSLSAQTEGWGIPQIKAPVAWNSGFTGKGVKIAVIDSGISPHNDLVIKGGISTADYTTSYSDDQGHGTHVAGIIGARNNGIGIKGVAYDADIYSVKAFDWEGNAYLSDLIEGVEWSIANNMNIINLSGGSAENSNAFKAVFDRAYAKGLLIVAAAGNVGTLSGKEDNVEFPARYSSVIAVGALDQDAKRAEFSSTGPAVEVMAPGAYVFSTMTSNRYEYLSGTSMATPYVAGQLALLKQAYPKLTNKDLRAIIAEEAKDLGKVGRDPLYGHGLIQISSYKAPRVSETNNPLLSLRPDKSSITSTVGNSVQLALTASYTKGEVINAAETAKWISADPSIATVSKGKVTMKAVGSTTVKATVGSKTVSLKVEVVQTARLFTDVSEKYFPAVDYLVKRGLTKGERSTRFGIQSPILRVDAAIWLAKELELDLAAAPASRFTDVPARAVASVNALKHAGYIDGKTETLFGAAQSMTRGEIALILQNSYALQPTAEKLPFTDVSPRYEEAVNALVANGVTNGVTATQFGVSQNVTRGQLAIFIYQLSLK</sequence>
<dbReference type="InterPro" id="IPR001119">
    <property type="entry name" value="SLH_dom"/>
</dbReference>
<dbReference type="Gene3D" id="2.60.40.1080">
    <property type="match status" value="1"/>
</dbReference>
<evidence type="ECO:0000313" key="11">
    <source>
        <dbReference type="Proteomes" id="UP000189661"/>
    </source>
</evidence>
<dbReference type="PANTHER" id="PTHR43806:SF11">
    <property type="entry name" value="CEREVISIN-RELATED"/>
    <property type="match status" value="1"/>
</dbReference>
<dbReference type="Gene3D" id="3.30.70.80">
    <property type="entry name" value="Peptidase S8 propeptide/proteinase inhibitor I9"/>
    <property type="match status" value="1"/>
</dbReference>
<keyword evidence="11" id="KW-1185">Reference proteome</keyword>
<accession>A0ABM6IUL8</accession>
<feature type="signal peptide" evidence="8">
    <location>
        <begin position="1"/>
        <end position="24"/>
    </location>
</feature>
<dbReference type="InterPro" id="IPR036852">
    <property type="entry name" value="Peptidase_S8/S53_dom_sf"/>
</dbReference>
<evidence type="ECO:0000256" key="4">
    <source>
        <dbReference type="ARBA" id="ARBA00022801"/>
    </source>
</evidence>
<keyword evidence="2 6" id="KW-0645">Protease</keyword>
<keyword evidence="4 6" id="KW-0378">Hydrolase</keyword>
<dbReference type="PROSITE" id="PS00138">
    <property type="entry name" value="SUBTILASE_SER"/>
    <property type="match status" value="1"/>
</dbReference>
<feature type="chain" id="PRO_5045587198" description="SLH domain-containing protein" evidence="8">
    <location>
        <begin position="25"/>
        <end position="636"/>
    </location>
</feature>
<evidence type="ECO:0000256" key="1">
    <source>
        <dbReference type="ARBA" id="ARBA00011073"/>
    </source>
</evidence>
<organism evidence="10 11">
    <name type="scientific">Planococcus faecalis</name>
    <dbReference type="NCBI Taxonomy" id="1598147"/>
    <lineage>
        <taxon>Bacteria</taxon>
        <taxon>Bacillati</taxon>
        <taxon>Bacillota</taxon>
        <taxon>Bacilli</taxon>
        <taxon>Bacillales</taxon>
        <taxon>Caryophanaceae</taxon>
        <taxon>Planococcus</taxon>
    </lineage>
</organism>
<dbReference type="InterPro" id="IPR008964">
    <property type="entry name" value="Invasin/intimin_cell_adhesion"/>
</dbReference>
<proteinExistence type="inferred from homology"/>
<evidence type="ECO:0000256" key="8">
    <source>
        <dbReference type="SAM" id="SignalP"/>
    </source>
</evidence>
<dbReference type="Proteomes" id="UP000189661">
    <property type="component" value="Chromosome"/>
</dbReference>
<dbReference type="PROSITE" id="PS00136">
    <property type="entry name" value="SUBTILASE_ASP"/>
    <property type="match status" value="1"/>
</dbReference>
<evidence type="ECO:0000259" key="9">
    <source>
        <dbReference type="PROSITE" id="PS51272"/>
    </source>
</evidence>
<feature type="active site" description="Charge relay system" evidence="6">
    <location>
        <position position="316"/>
    </location>
</feature>
<dbReference type="SMART" id="SM00635">
    <property type="entry name" value="BID_2"/>
    <property type="match status" value="1"/>
</dbReference>
<protein>
    <recommendedName>
        <fullName evidence="9">SLH domain-containing protein</fullName>
    </recommendedName>
</protein>
<dbReference type="PRINTS" id="PR00723">
    <property type="entry name" value="SUBTILISIN"/>
</dbReference>
<evidence type="ECO:0000256" key="5">
    <source>
        <dbReference type="ARBA" id="ARBA00022825"/>
    </source>
</evidence>
<dbReference type="PROSITE" id="PS51272">
    <property type="entry name" value="SLH"/>
    <property type="match status" value="1"/>
</dbReference>
<dbReference type="PROSITE" id="PS00137">
    <property type="entry name" value="SUBTILASE_HIS"/>
    <property type="match status" value="1"/>
</dbReference>
<dbReference type="InterPro" id="IPR050131">
    <property type="entry name" value="Peptidase_S8_subtilisin-like"/>
</dbReference>
<evidence type="ECO:0000256" key="3">
    <source>
        <dbReference type="ARBA" id="ARBA00022723"/>
    </source>
</evidence>
<dbReference type="SUPFAM" id="SSF49373">
    <property type="entry name" value="Invasin/intimin cell-adhesion fragments"/>
    <property type="match status" value="1"/>
</dbReference>
<dbReference type="Pfam" id="PF00082">
    <property type="entry name" value="Peptidase_S8"/>
    <property type="match status" value="1"/>
</dbReference>
<dbReference type="CDD" id="cd07477">
    <property type="entry name" value="Peptidases_S8_Subtilisin_subset"/>
    <property type="match status" value="1"/>
</dbReference>
<dbReference type="InterPro" id="IPR015500">
    <property type="entry name" value="Peptidase_S8_subtilisin-rel"/>
</dbReference>
<keyword evidence="8" id="KW-0732">Signal</keyword>